<dbReference type="InterPro" id="IPR003599">
    <property type="entry name" value="Ig_sub"/>
</dbReference>
<feature type="domain" description="Ig-like" evidence="3">
    <location>
        <begin position="9"/>
        <end position="103"/>
    </location>
</feature>
<evidence type="ECO:0000313" key="5">
    <source>
        <dbReference type="Proteomes" id="UP000001593"/>
    </source>
</evidence>
<dbReference type="Pfam" id="PF13927">
    <property type="entry name" value="Ig_3"/>
    <property type="match status" value="1"/>
</dbReference>
<dbReference type="InterPro" id="IPR036179">
    <property type="entry name" value="Ig-like_dom_sf"/>
</dbReference>
<dbReference type="AlphaFoldDB" id="A7RYF7"/>
<dbReference type="STRING" id="45351.A7RYF7"/>
<dbReference type="SMART" id="SM00408">
    <property type="entry name" value="IGc2"/>
    <property type="match status" value="1"/>
</dbReference>
<proteinExistence type="predicted"/>
<dbReference type="EMBL" id="DS469553">
    <property type="protein sequence ID" value="EDO43453.1"/>
    <property type="molecule type" value="Genomic_DNA"/>
</dbReference>
<keyword evidence="1" id="KW-0393">Immunoglobulin domain</keyword>
<evidence type="ECO:0000256" key="2">
    <source>
        <dbReference type="SAM" id="MobiDB-lite"/>
    </source>
</evidence>
<evidence type="ECO:0000259" key="3">
    <source>
        <dbReference type="PROSITE" id="PS50835"/>
    </source>
</evidence>
<gene>
    <name evidence="4" type="ORF">NEMVEDRAFT_v1g203990</name>
</gene>
<dbReference type="Gene3D" id="2.60.40.10">
    <property type="entry name" value="Immunoglobulins"/>
    <property type="match status" value="1"/>
</dbReference>
<dbReference type="PANTHER" id="PTHR10075">
    <property type="entry name" value="BASIGIN RELATED"/>
    <property type="match status" value="1"/>
</dbReference>
<name>A7RYF7_NEMVE</name>
<keyword evidence="5" id="KW-1185">Reference proteome</keyword>
<dbReference type="PhylomeDB" id="A7RYF7"/>
<dbReference type="PROSITE" id="PS50835">
    <property type="entry name" value="IG_LIKE"/>
    <property type="match status" value="1"/>
</dbReference>
<sequence>MAMKRHGPPKTGFAHRKHGTLSITHAPRNVTAAENSDVTLFCNATSVFHVMPLPASITWVKLNDANVTLPEGKSLVLRGVTRRDRGMYECQARNGIARMESATAYVDVKCEYSNLRDRTMENQELGEKIKQRVVTVLTQV</sequence>
<dbReference type="InterPro" id="IPR007110">
    <property type="entry name" value="Ig-like_dom"/>
</dbReference>
<dbReference type="InterPro" id="IPR003598">
    <property type="entry name" value="Ig_sub2"/>
</dbReference>
<dbReference type="HOGENOM" id="CLU_1837478_0_0_1"/>
<dbReference type="InParanoid" id="A7RYF7"/>
<dbReference type="InterPro" id="IPR013783">
    <property type="entry name" value="Ig-like_fold"/>
</dbReference>
<evidence type="ECO:0000313" key="4">
    <source>
        <dbReference type="EMBL" id="EDO43453.1"/>
    </source>
</evidence>
<feature type="region of interest" description="Disordered" evidence="2">
    <location>
        <begin position="1"/>
        <end position="20"/>
    </location>
</feature>
<evidence type="ECO:0000256" key="1">
    <source>
        <dbReference type="ARBA" id="ARBA00023319"/>
    </source>
</evidence>
<dbReference type="SUPFAM" id="SSF48726">
    <property type="entry name" value="Immunoglobulin"/>
    <property type="match status" value="1"/>
</dbReference>
<reference evidence="4 5" key="1">
    <citation type="journal article" date="2007" name="Science">
        <title>Sea anemone genome reveals ancestral eumetazoan gene repertoire and genomic organization.</title>
        <authorList>
            <person name="Putnam N.H."/>
            <person name="Srivastava M."/>
            <person name="Hellsten U."/>
            <person name="Dirks B."/>
            <person name="Chapman J."/>
            <person name="Salamov A."/>
            <person name="Terry A."/>
            <person name="Shapiro H."/>
            <person name="Lindquist E."/>
            <person name="Kapitonov V.V."/>
            <person name="Jurka J."/>
            <person name="Genikhovich G."/>
            <person name="Grigoriev I.V."/>
            <person name="Lucas S.M."/>
            <person name="Steele R.E."/>
            <person name="Finnerty J.R."/>
            <person name="Technau U."/>
            <person name="Martindale M.Q."/>
            <person name="Rokhsar D.S."/>
        </authorList>
    </citation>
    <scope>NUCLEOTIDE SEQUENCE [LARGE SCALE GENOMIC DNA]</scope>
    <source>
        <strain evidence="5">CH2 X CH6</strain>
    </source>
</reference>
<dbReference type="PANTHER" id="PTHR10075:SF100">
    <property type="entry name" value="FASCICLIN-2"/>
    <property type="match status" value="1"/>
</dbReference>
<dbReference type="Proteomes" id="UP000001593">
    <property type="component" value="Unassembled WGS sequence"/>
</dbReference>
<accession>A7RYF7</accession>
<organism evidence="4 5">
    <name type="scientific">Nematostella vectensis</name>
    <name type="common">Starlet sea anemone</name>
    <dbReference type="NCBI Taxonomy" id="45351"/>
    <lineage>
        <taxon>Eukaryota</taxon>
        <taxon>Metazoa</taxon>
        <taxon>Cnidaria</taxon>
        <taxon>Anthozoa</taxon>
        <taxon>Hexacorallia</taxon>
        <taxon>Actiniaria</taxon>
        <taxon>Edwardsiidae</taxon>
        <taxon>Nematostella</taxon>
    </lineage>
</organism>
<dbReference type="SMART" id="SM00409">
    <property type="entry name" value="IG"/>
    <property type="match status" value="1"/>
</dbReference>
<protein>
    <recommendedName>
        <fullName evidence="3">Ig-like domain-containing protein</fullName>
    </recommendedName>
</protein>
<feature type="compositionally biased region" description="Basic residues" evidence="2">
    <location>
        <begin position="1"/>
        <end position="19"/>
    </location>
</feature>